<dbReference type="Gene3D" id="3.40.720.10">
    <property type="entry name" value="Alkaline Phosphatase, subunit A"/>
    <property type="match status" value="1"/>
</dbReference>
<evidence type="ECO:0000313" key="4">
    <source>
        <dbReference type="Proteomes" id="UP000509241"/>
    </source>
</evidence>
<evidence type="ECO:0000313" key="3">
    <source>
        <dbReference type="EMBL" id="QLG48888.1"/>
    </source>
</evidence>
<name>A0A7D5GH85_9EURY</name>
<dbReference type="InterPro" id="IPR052701">
    <property type="entry name" value="GAG_Ulvan_Degrading_Sulfatases"/>
</dbReference>
<dbReference type="RefSeq" id="WP_179260624.1">
    <property type="nucleotide sequence ID" value="NZ_CP058601.1"/>
</dbReference>
<accession>A0A7D5GH85</accession>
<dbReference type="PANTHER" id="PTHR43751">
    <property type="entry name" value="SULFATASE"/>
    <property type="match status" value="1"/>
</dbReference>
<dbReference type="SUPFAM" id="SSF53649">
    <property type="entry name" value="Alkaline phosphatase-like"/>
    <property type="match status" value="1"/>
</dbReference>
<protein>
    <submittedName>
        <fullName evidence="3">Sulfatase</fullName>
    </submittedName>
</protein>
<dbReference type="EMBL" id="CP058601">
    <property type="protein sequence ID" value="QLG48888.1"/>
    <property type="molecule type" value="Genomic_DNA"/>
</dbReference>
<reference evidence="3 4" key="1">
    <citation type="submission" date="2020-07" db="EMBL/GenBank/DDBJ databases">
        <authorList>
            <person name="Cui H."/>
        </authorList>
    </citation>
    <scope>NUCLEOTIDE SEQUENCE [LARGE SCALE GENOMIC DNA]</scope>
    <source>
        <strain evidence="3 4">YPL8</strain>
    </source>
</reference>
<keyword evidence="4" id="KW-1185">Reference proteome</keyword>
<dbReference type="GeneID" id="56033324"/>
<gene>
    <name evidence="3" type="ORF">HYG82_08495</name>
</gene>
<dbReference type="InterPro" id="IPR000917">
    <property type="entry name" value="Sulfatase_N"/>
</dbReference>
<dbReference type="InterPro" id="IPR017850">
    <property type="entry name" value="Alkaline_phosphatase_core_sf"/>
</dbReference>
<proteinExistence type="predicted"/>
<feature type="region of interest" description="Disordered" evidence="1">
    <location>
        <begin position="413"/>
        <end position="435"/>
    </location>
</feature>
<dbReference type="PANTHER" id="PTHR43751:SF3">
    <property type="entry name" value="SULFATASE N-TERMINAL DOMAIN-CONTAINING PROTEIN"/>
    <property type="match status" value="1"/>
</dbReference>
<evidence type="ECO:0000259" key="2">
    <source>
        <dbReference type="Pfam" id="PF00884"/>
    </source>
</evidence>
<feature type="domain" description="Sulfatase N-terminal" evidence="2">
    <location>
        <begin position="2"/>
        <end position="336"/>
    </location>
</feature>
<dbReference type="CDD" id="cd16148">
    <property type="entry name" value="sulfatase_like"/>
    <property type="match status" value="1"/>
</dbReference>
<organism evidence="3 4">
    <name type="scientific">Natrinema halophilum</name>
    <dbReference type="NCBI Taxonomy" id="1699371"/>
    <lineage>
        <taxon>Archaea</taxon>
        <taxon>Methanobacteriati</taxon>
        <taxon>Methanobacteriota</taxon>
        <taxon>Stenosarchaea group</taxon>
        <taxon>Halobacteria</taxon>
        <taxon>Halobacteriales</taxon>
        <taxon>Natrialbaceae</taxon>
        <taxon>Natrinema</taxon>
    </lineage>
</organism>
<sequence length="446" mass="49591">MNTLIVTLDAVRRDHLSQYGYDRDTLPAADRLLKAGGVTFDQAIVNGTYTGISLPSLLTSRYDGDSAVRSGPTLGSALPDNVRTGAIHSNTFFASKFDDVYGMDVYEDFVGQASHDEAVPTTNKLARRLFDTVRPTLQRTGLFEVARTIQETVVPASLIHEVAVFESAETTTDRALEFVRQAEEPFCLWVHYMDPHRPYAINADSPAYAPDLGRSEILDLMASAGVEPETIDDDQRTLLVDLYDSAIRYTSQHVSRLFDGLADDGLWDDTSVVLTADHGEEFGEHGLYFHRNRPYDELVQVPMFMKTPDGTPELPSRVTEQRELLDIAPTVCRLHGVEPPAAFLGKDLRESTTREPITRGSFADDVPVVAVRAAGWKYIDIGEDAELYDLDVDPDEQHDLSVDNPAKRHAYRSKIPGRLLEDGDSGVPDDVTDNARERLEELGYLE</sequence>
<dbReference type="AlphaFoldDB" id="A0A7D5GH85"/>
<dbReference type="KEGG" id="haly:HYG82_08495"/>
<evidence type="ECO:0000256" key="1">
    <source>
        <dbReference type="SAM" id="MobiDB-lite"/>
    </source>
</evidence>
<dbReference type="Proteomes" id="UP000509241">
    <property type="component" value="Chromosome"/>
</dbReference>
<dbReference type="OrthoDB" id="3164at2157"/>
<dbReference type="Pfam" id="PF00884">
    <property type="entry name" value="Sulfatase"/>
    <property type="match status" value="1"/>
</dbReference>